<evidence type="ECO:0000313" key="2">
    <source>
        <dbReference type="EnsemblProtists" id="PYU1_T002818"/>
    </source>
</evidence>
<reference evidence="3" key="1">
    <citation type="journal article" date="2010" name="Genome Biol.">
        <title>Genome sequence of the necrotrophic plant pathogen Pythium ultimum reveals original pathogenicity mechanisms and effector repertoire.</title>
        <authorList>
            <person name="Levesque C.A."/>
            <person name="Brouwer H."/>
            <person name="Cano L."/>
            <person name="Hamilton J.P."/>
            <person name="Holt C."/>
            <person name="Huitema E."/>
            <person name="Raffaele S."/>
            <person name="Robideau G.P."/>
            <person name="Thines M."/>
            <person name="Win J."/>
            <person name="Zerillo M.M."/>
            <person name="Beakes G.W."/>
            <person name="Boore J.L."/>
            <person name="Busam D."/>
            <person name="Dumas B."/>
            <person name="Ferriera S."/>
            <person name="Fuerstenberg S.I."/>
            <person name="Gachon C.M."/>
            <person name="Gaulin E."/>
            <person name="Govers F."/>
            <person name="Grenville-Briggs L."/>
            <person name="Horner N."/>
            <person name="Hostetler J."/>
            <person name="Jiang R.H."/>
            <person name="Johnson J."/>
            <person name="Krajaejun T."/>
            <person name="Lin H."/>
            <person name="Meijer H.J."/>
            <person name="Moore B."/>
            <person name="Morris P."/>
            <person name="Phuntmart V."/>
            <person name="Puiu D."/>
            <person name="Shetty J."/>
            <person name="Stajich J.E."/>
            <person name="Tripathy S."/>
            <person name="Wawra S."/>
            <person name="van West P."/>
            <person name="Whitty B.R."/>
            <person name="Coutinho P.M."/>
            <person name="Henrissat B."/>
            <person name="Martin F."/>
            <person name="Thomas P.D."/>
            <person name="Tyler B.M."/>
            <person name="De Vries R.P."/>
            <person name="Kamoun S."/>
            <person name="Yandell M."/>
            <person name="Tisserat N."/>
            <person name="Buell C.R."/>
        </authorList>
    </citation>
    <scope>NUCLEOTIDE SEQUENCE</scope>
    <source>
        <strain evidence="3">DAOM:BR144</strain>
    </source>
</reference>
<dbReference type="eggNOG" id="ENOG502T30F">
    <property type="taxonomic scope" value="Eukaryota"/>
</dbReference>
<proteinExistence type="predicted"/>
<dbReference type="InParanoid" id="K3WCX7"/>
<name>K3WCX7_GLOUD</name>
<dbReference type="AlphaFoldDB" id="K3WCX7"/>
<keyword evidence="3" id="KW-1185">Reference proteome</keyword>
<dbReference type="EMBL" id="GL376628">
    <property type="status" value="NOT_ANNOTATED_CDS"/>
    <property type="molecule type" value="Genomic_DNA"/>
</dbReference>
<protein>
    <submittedName>
        <fullName evidence="2">Uncharacterized protein</fullName>
    </submittedName>
</protein>
<dbReference type="OMA" id="RTKKHRY"/>
<dbReference type="HOGENOM" id="CLU_152884_0_0_1"/>
<accession>K3WCX7</accession>
<evidence type="ECO:0000256" key="1">
    <source>
        <dbReference type="SAM" id="Phobius"/>
    </source>
</evidence>
<keyword evidence="1" id="KW-0812">Transmembrane</keyword>
<sequence length="140" mass="15728">MLNAWDFSLSTPEQAGDLKKSIAEQVKLVMEEEKLAETLKSRTRHRVAVVTVINSILPTVISLLTKLEKWDDVGFSIKAMVTRLYLAKILNVLIQLFSYALLLNPYLLTSAQSVAGLATFDGSKSRSRLDYWRLSSLTSH</sequence>
<organism evidence="2 3">
    <name type="scientific">Globisporangium ultimum (strain ATCC 200006 / CBS 805.95 / DAOM BR144)</name>
    <name type="common">Pythium ultimum</name>
    <dbReference type="NCBI Taxonomy" id="431595"/>
    <lineage>
        <taxon>Eukaryota</taxon>
        <taxon>Sar</taxon>
        <taxon>Stramenopiles</taxon>
        <taxon>Oomycota</taxon>
        <taxon>Peronosporomycetes</taxon>
        <taxon>Pythiales</taxon>
        <taxon>Pythiaceae</taxon>
        <taxon>Globisporangium</taxon>
    </lineage>
</organism>
<reference evidence="3" key="2">
    <citation type="submission" date="2010-04" db="EMBL/GenBank/DDBJ databases">
        <authorList>
            <person name="Buell R."/>
            <person name="Hamilton J."/>
            <person name="Hostetler J."/>
        </authorList>
    </citation>
    <scope>NUCLEOTIDE SEQUENCE [LARGE SCALE GENOMIC DNA]</scope>
    <source>
        <strain evidence="3">DAOM:BR144</strain>
    </source>
</reference>
<evidence type="ECO:0000313" key="3">
    <source>
        <dbReference type="Proteomes" id="UP000019132"/>
    </source>
</evidence>
<reference evidence="2" key="3">
    <citation type="submission" date="2015-02" db="UniProtKB">
        <authorList>
            <consortium name="EnsemblProtists"/>
        </authorList>
    </citation>
    <scope>IDENTIFICATION</scope>
    <source>
        <strain evidence="2">DAOM BR144</strain>
    </source>
</reference>
<feature type="transmembrane region" description="Helical" evidence="1">
    <location>
        <begin position="47"/>
        <end position="65"/>
    </location>
</feature>
<feature type="transmembrane region" description="Helical" evidence="1">
    <location>
        <begin position="85"/>
        <end position="103"/>
    </location>
</feature>
<dbReference type="STRING" id="431595.K3WCX7"/>
<dbReference type="VEuPathDB" id="FungiDB:PYU1_G002815"/>
<keyword evidence="1" id="KW-1133">Transmembrane helix</keyword>
<keyword evidence="1" id="KW-0472">Membrane</keyword>
<dbReference type="EnsemblProtists" id="PYU1_T002818">
    <property type="protein sequence ID" value="PYU1_T002818"/>
    <property type="gene ID" value="PYU1_G002815"/>
</dbReference>
<dbReference type="Proteomes" id="UP000019132">
    <property type="component" value="Unassembled WGS sequence"/>
</dbReference>